<feature type="compositionally biased region" description="Acidic residues" evidence="1">
    <location>
        <begin position="41"/>
        <end position="54"/>
    </location>
</feature>
<evidence type="ECO:0000313" key="2">
    <source>
        <dbReference type="EMBL" id="TCB95793.1"/>
    </source>
</evidence>
<organism evidence="2 3">
    <name type="scientific">Micromonospora zingiberis</name>
    <dbReference type="NCBI Taxonomy" id="2053011"/>
    <lineage>
        <taxon>Bacteria</taxon>
        <taxon>Bacillati</taxon>
        <taxon>Actinomycetota</taxon>
        <taxon>Actinomycetes</taxon>
        <taxon>Micromonosporales</taxon>
        <taxon>Micromonosporaceae</taxon>
        <taxon>Micromonospora</taxon>
    </lineage>
</organism>
<feature type="region of interest" description="Disordered" evidence="1">
    <location>
        <begin position="1"/>
        <end position="66"/>
    </location>
</feature>
<dbReference type="EMBL" id="SJJR01000012">
    <property type="protein sequence ID" value="TCB95793.1"/>
    <property type="molecule type" value="Genomic_DNA"/>
</dbReference>
<dbReference type="OrthoDB" id="3394321at2"/>
<dbReference type="Proteomes" id="UP000292274">
    <property type="component" value="Unassembled WGS sequence"/>
</dbReference>
<keyword evidence="3" id="KW-1185">Reference proteome</keyword>
<dbReference type="RefSeq" id="WP_131305201.1">
    <property type="nucleotide sequence ID" value="NZ_SJJR01000012.1"/>
</dbReference>
<comment type="caution">
    <text evidence="2">The sequence shown here is derived from an EMBL/GenBank/DDBJ whole genome shotgun (WGS) entry which is preliminary data.</text>
</comment>
<reference evidence="2 3" key="1">
    <citation type="submission" date="2019-02" db="EMBL/GenBank/DDBJ databases">
        <title>Jishengella sp. nov., isolated from a root of Zingiber montanum.</title>
        <authorList>
            <person name="Kuncharoen N."/>
            <person name="Kudo T."/>
            <person name="Masahiro Y."/>
            <person name="Ohkuma M."/>
            <person name="Tanasupawat S."/>
        </authorList>
    </citation>
    <scope>NUCLEOTIDE SEQUENCE [LARGE SCALE GENOMIC DNA]</scope>
    <source>
        <strain evidence="2 3">PLAI 1-1</strain>
    </source>
</reference>
<proteinExistence type="predicted"/>
<gene>
    <name evidence="2" type="ORF">E0H26_18495</name>
</gene>
<dbReference type="AlphaFoldDB" id="A0A4R0GHQ8"/>
<name>A0A4R0GHQ8_9ACTN</name>
<accession>A0A4R0GHQ8</accession>
<feature type="compositionally biased region" description="Basic and acidic residues" evidence="1">
    <location>
        <begin position="1"/>
        <end position="13"/>
    </location>
</feature>
<evidence type="ECO:0000313" key="3">
    <source>
        <dbReference type="Proteomes" id="UP000292274"/>
    </source>
</evidence>
<evidence type="ECO:0000256" key="1">
    <source>
        <dbReference type="SAM" id="MobiDB-lite"/>
    </source>
</evidence>
<sequence>MSQQPKEDQHERVPALAQPSEGTDTLPEADFADEHERTAVDDDILTGADSDEREPESPRGWSGMQR</sequence>
<protein>
    <submittedName>
        <fullName evidence="2">Uncharacterized protein</fullName>
    </submittedName>
</protein>